<accession>A0A1C3WKP2</accession>
<dbReference type="CDD" id="cd00487">
    <property type="entry name" value="Pep_deformylase"/>
    <property type="match status" value="1"/>
</dbReference>
<dbReference type="SUPFAM" id="SSF56420">
    <property type="entry name" value="Peptide deformylase"/>
    <property type="match status" value="1"/>
</dbReference>
<dbReference type="Proteomes" id="UP000199101">
    <property type="component" value="Unassembled WGS sequence"/>
</dbReference>
<name>A0A1C3WKP2_9HYPH</name>
<dbReference type="NCBIfam" id="NF001159">
    <property type="entry name" value="PRK00150.1-3"/>
    <property type="match status" value="1"/>
</dbReference>
<evidence type="ECO:0000313" key="4">
    <source>
        <dbReference type="Proteomes" id="UP000199101"/>
    </source>
</evidence>
<keyword evidence="4" id="KW-1185">Reference proteome</keyword>
<evidence type="ECO:0000256" key="2">
    <source>
        <dbReference type="HAMAP-Rule" id="MF_00163"/>
    </source>
</evidence>
<proteinExistence type="inferred from homology"/>
<dbReference type="AlphaFoldDB" id="A0A1C3WKP2"/>
<dbReference type="PIRSF" id="PIRSF004749">
    <property type="entry name" value="Pep_def"/>
    <property type="match status" value="1"/>
</dbReference>
<comment type="caution">
    <text evidence="2">Lacks conserved residue(s) required for the propagation of feature annotation.</text>
</comment>
<gene>
    <name evidence="3" type="ORF">GA0061103_5630</name>
</gene>
<dbReference type="PANTHER" id="PTHR10458:SF22">
    <property type="entry name" value="PEPTIDE DEFORMYLASE"/>
    <property type="match status" value="1"/>
</dbReference>
<dbReference type="HAMAP" id="MF_00163">
    <property type="entry name" value="Pep_deformylase"/>
    <property type="match status" value="1"/>
</dbReference>
<evidence type="ECO:0000313" key="3">
    <source>
        <dbReference type="EMBL" id="SCB40416.1"/>
    </source>
</evidence>
<dbReference type="STRING" id="410764.GA0061103_5630"/>
<dbReference type="NCBIfam" id="NF009484">
    <property type="entry name" value="PRK12846.1-5"/>
    <property type="match status" value="1"/>
</dbReference>
<dbReference type="NCBIfam" id="TIGR00079">
    <property type="entry name" value="pept_deformyl"/>
    <property type="match status" value="1"/>
</dbReference>
<comment type="similarity">
    <text evidence="1 2">Belongs to the polypeptide deformylase family.</text>
</comment>
<dbReference type="EMBL" id="FMAG01000006">
    <property type="protein sequence ID" value="SCB40416.1"/>
    <property type="molecule type" value="Genomic_DNA"/>
</dbReference>
<dbReference type="Pfam" id="PF01327">
    <property type="entry name" value="Pep_deformylase"/>
    <property type="match status" value="1"/>
</dbReference>
<evidence type="ECO:0000256" key="1">
    <source>
        <dbReference type="ARBA" id="ARBA00010759"/>
    </source>
</evidence>
<dbReference type="PRINTS" id="PR01576">
    <property type="entry name" value="PDEFORMYLASE"/>
</dbReference>
<sequence length="196" mass="22186">MEKAGHRDGGITIIFPLSWQPPTHILHPIESTVSARPIIRFPDPLLRTACAAVTAFDDDLRALVNDLLDAMRAAPGVGITGPHIGILKRVVVIELSREDGVRTYINPEILWSSPETMRHMEGSVSMPGATEEIVRPKSIRFRYQDIAGETHEAEAHDFLAICIQHEIDQLDGIFWLQRLSKLKRDRLVKKWEKIRD</sequence>
<dbReference type="InterPro" id="IPR036821">
    <property type="entry name" value="Peptide_deformylase_sf"/>
</dbReference>
<dbReference type="InterPro" id="IPR023635">
    <property type="entry name" value="Peptide_deformylase"/>
</dbReference>
<reference evidence="4" key="1">
    <citation type="submission" date="2016-08" db="EMBL/GenBank/DDBJ databases">
        <authorList>
            <person name="Varghese N."/>
            <person name="Submissions Spin"/>
        </authorList>
    </citation>
    <scope>NUCLEOTIDE SEQUENCE [LARGE SCALE GENOMIC DNA]</scope>
    <source>
        <strain evidence="4">HAMBI 2975</strain>
    </source>
</reference>
<organism evidence="3 4">
    <name type="scientific">Rhizobium multihospitium</name>
    <dbReference type="NCBI Taxonomy" id="410764"/>
    <lineage>
        <taxon>Bacteria</taxon>
        <taxon>Pseudomonadati</taxon>
        <taxon>Pseudomonadota</taxon>
        <taxon>Alphaproteobacteria</taxon>
        <taxon>Hyphomicrobiales</taxon>
        <taxon>Rhizobiaceae</taxon>
        <taxon>Rhizobium/Agrobacterium group</taxon>
        <taxon>Rhizobium</taxon>
    </lineage>
</organism>
<dbReference type="PANTHER" id="PTHR10458">
    <property type="entry name" value="PEPTIDE DEFORMYLASE"/>
    <property type="match status" value="1"/>
</dbReference>
<protein>
    <recommendedName>
        <fullName evidence="2">Peptide deformylase-like</fullName>
    </recommendedName>
    <alternativeName>
        <fullName evidence="2">Polypeptide deformylase-like</fullName>
    </alternativeName>
</protein>
<feature type="active site" evidence="2">
    <location>
        <position position="166"/>
    </location>
</feature>
<dbReference type="GO" id="GO:0042586">
    <property type="term" value="F:peptide deformylase activity"/>
    <property type="evidence" value="ECO:0007669"/>
    <property type="project" value="InterPro"/>
</dbReference>
<dbReference type="Gene3D" id="3.90.45.10">
    <property type="entry name" value="Peptide deformylase"/>
    <property type="match status" value="1"/>
</dbReference>